<gene>
    <name evidence="2" type="ORF">NLJ89_g5346</name>
</gene>
<name>A0A9W8MVN9_9AGAR</name>
<organism evidence="2 3">
    <name type="scientific">Agrocybe chaxingu</name>
    <dbReference type="NCBI Taxonomy" id="84603"/>
    <lineage>
        <taxon>Eukaryota</taxon>
        <taxon>Fungi</taxon>
        <taxon>Dikarya</taxon>
        <taxon>Basidiomycota</taxon>
        <taxon>Agaricomycotina</taxon>
        <taxon>Agaricomycetes</taxon>
        <taxon>Agaricomycetidae</taxon>
        <taxon>Agaricales</taxon>
        <taxon>Agaricineae</taxon>
        <taxon>Strophariaceae</taxon>
        <taxon>Agrocybe</taxon>
    </lineage>
</organism>
<feature type="compositionally biased region" description="Basic and acidic residues" evidence="1">
    <location>
        <begin position="91"/>
        <end position="101"/>
    </location>
</feature>
<dbReference type="Pfam" id="PF20414">
    <property type="entry name" value="DUF6698"/>
    <property type="match status" value="1"/>
</dbReference>
<sequence length="527" mass="58617">MAPRRRGRDQTIELDRVSESDSSTSSDSDSDSDTTSDVPRAARKAKADEEMRKALRDAQLKTAALEDELRKLKIERDQYRQSVKRLKKEKKATPKQEHDADADIAPSNEPKAASSLVPPFACYLDRIRLYAAKFMLMNEVFVPRAAFLVPRPDGARSDDEGQWKTVESAQQGMVAELFEEIPEDLHHLMTNQTYFRDQFILRHNEQRRTMIQNLRAIASEVFGRPSDLFSNGSGSQRGVDEVCLSLLFIGGKRPFSKYAPILFPDPDKRDMAEIFKNPLLALLLRALLFGPTSIRKGKKISNKPLARLWDVKTVTPAAIAFISVAAIFLQSPEETFTEVGKITGIGFGKLFAQFKSAIVIGLVRKQAKFIRLLQWYNAHVLHWKDAAAPRFAGRDYGGDESSGLEDCFKDNDDFEFAGESSFWVANDNEFDEGDAAGMGQENAKQDDNLLPLPSPVQTAADPADPIASITQAEASLSQVAIPTAQPRQHLVDVQAVPKPKITDPATQLAKPTRNLSCSLEPLNTLDL</sequence>
<dbReference type="AlphaFoldDB" id="A0A9W8MVN9"/>
<protein>
    <submittedName>
        <fullName evidence="2">Uncharacterized protein</fullName>
    </submittedName>
</protein>
<feature type="region of interest" description="Disordered" evidence="1">
    <location>
        <begin position="1"/>
        <end position="52"/>
    </location>
</feature>
<feature type="compositionally biased region" description="Basic and acidic residues" evidence="1">
    <location>
        <begin position="8"/>
        <end position="19"/>
    </location>
</feature>
<comment type="caution">
    <text evidence="2">The sequence shown here is derived from an EMBL/GenBank/DDBJ whole genome shotgun (WGS) entry which is preliminary data.</text>
</comment>
<reference evidence="2" key="1">
    <citation type="submission" date="2022-07" db="EMBL/GenBank/DDBJ databases">
        <title>Genome Sequence of Agrocybe chaxingu.</title>
        <authorList>
            <person name="Buettner E."/>
        </authorList>
    </citation>
    <scope>NUCLEOTIDE SEQUENCE</scope>
    <source>
        <strain evidence="2">MP-N11</strain>
    </source>
</reference>
<proteinExistence type="predicted"/>
<dbReference type="OrthoDB" id="3231188at2759"/>
<dbReference type="InterPro" id="IPR046521">
    <property type="entry name" value="DUF6698"/>
</dbReference>
<evidence type="ECO:0000313" key="2">
    <source>
        <dbReference type="EMBL" id="KAJ3509194.1"/>
    </source>
</evidence>
<feature type="region of interest" description="Disordered" evidence="1">
    <location>
        <begin position="82"/>
        <end position="114"/>
    </location>
</feature>
<dbReference type="Proteomes" id="UP001148786">
    <property type="component" value="Unassembled WGS sequence"/>
</dbReference>
<keyword evidence="3" id="KW-1185">Reference proteome</keyword>
<evidence type="ECO:0000256" key="1">
    <source>
        <dbReference type="SAM" id="MobiDB-lite"/>
    </source>
</evidence>
<accession>A0A9W8MVN9</accession>
<evidence type="ECO:0000313" key="3">
    <source>
        <dbReference type="Proteomes" id="UP001148786"/>
    </source>
</evidence>
<dbReference type="EMBL" id="JANKHO010000496">
    <property type="protein sequence ID" value="KAJ3509194.1"/>
    <property type="molecule type" value="Genomic_DNA"/>
</dbReference>